<reference evidence="3" key="1">
    <citation type="journal article" date="2014" name="Environ. Microbiol.">
        <title>Comparative genomics of the marine bacterial genus Glaciecola reveals the high degree of genomic diversity and genomic characteristic for cold adaptation.</title>
        <authorList>
            <person name="Qin Q.L."/>
            <person name="Xie B.B."/>
            <person name="Yu Y."/>
            <person name="Shu Y.L."/>
            <person name="Rong J.C."/>
            <person name="Zhang Y.J."/>
            <person name="Zhao D.L."/>
            <person name="Chen X.L."/>
            <person name="Zhang X.Y."/>
            <person name="Chen B."/>
            <person name="Zhou B.C."/>
            <person name="Zhang Y.Z."/>
        </authorList>
    </citation>
    <scope>NUCLEOTIDE SEQUENCE [LARGE SCALE GENOMIC DNA]</scope>
    <source>
        <strain evidence="3">LMG 21857</strain>
    </source>
</reference>
<evidence type="ECO:0000313" key="2">
    <source>
        <dbReference type="EMBL" id="GAC33767.1"/>
    </source>
</evidence>
<evidence type="ECO:0000256" key="1">
    <source>
        <dbReference type="SAM" id="Phobius"/>
    </source>
</evidence>
<name>K6ZTZ7_9ALTE</name>
<proteinExistence type="predicted"/>
<sequence length="64" mass="7146">MTPSSLTMNMASAMTFAILLKACIFSFSKDTEKVSIIDSDLFALSLGWCEFGIMFPFLRFHADV</sequence>
<comment type="caution">
    <text evidence="2">The sequence shown here is derived from an EMBL/GenBank/DDBJ whole genome shotgun (WGS) entry which is preliminary data.</text>
</comment>
<dbReference type="EMBL" id="BAER01000073">
    <property type="protein sequence ID" value="GAC33767.1"/>
    <property type="molecule type" value="Genomic_DNA"/>
</dbReference>
<feature type="transmembrane region" description="Helical" evidence="1">
    <location>
        <begin position="39"/>
        <end position="58"/>
    </location>
</feature>
<feature type="transmembrane region" description="Helical" evidence="1">
    <location>
        <begin position="6"/>
        <end position="27"/>
    </location>
</feature>
<gene>
    <name evidence="2" type="ORF">GPLA_2873</name>
</gene>
<keyword evidence="1" id="KW-0472">Membrane</keyword>
<protein>
    <submittedName>
        <fullName evidence="2">Uncharacterized protein</fullName>
    </submittedName>
</protein>
<keyword evidence="1" id="KW-0812">Transmembrane</keyword>
<organism evidence="2 3">
    <name type="scientific">Paraglaciecola polaris LMG 21857</name>
    <dbReference type="NCBI Taxonomy" id="1129793"/>
    <lineage>
        <taxon>Bacteria</taxon>
        <taxon>Pseudomonadati</taxon>
        <taxon>Pseudomonadota</taxon>
        <taxon>Gammaproteobacteria</taxon>
        <taxon>Alteromonadales</taxon>
        <taxon>Alteromonadaceae</taxon>
        <taxon>Paraglaciecola</taxon>
    </lineage>
</organism>
<keyword evidence="1" id="KW-1133">Transmembrane helix</keyword>
<dbReference type="Proteomes" id="UP000006322">
    <property type="component" value="Unassembled WGS sequence"/>
</dbReference>
<dbReference type="AlphaFoldDB" id="K6ZTZ7"/>
<keyword evidence="3" id="KW-1185">Reference proteome</keyword>
<evidence type="ECO:0000313" key="3">
    <source>
        <dbReference type="Proteomes" id="UP000006322"/>
    </source>
</evidence>
<accession>K6ZTZ7</accession>